<evidence type="ECO:0000256" key="1">
    <source>
        <dbReference type="SAM" id="SignalP"/>
    </source>
</evidence>
<keyword evidence="3" id="KW-1185">Reference proteome</keyword>
<protein>
    <recommendedName>
        <fullName evidence="4">Surface layer protein A domain-containing protein</fullName>
    </recommendedName>
</protein>
<dbReference type="KEGG" id="lalw:BTM29_04800"/>
<feature type="chain" id="PRO_5038704427" description="Surface layer protein A domain-containing protein" evidence="1">
    <location>
        <begin position="24"/>
        <end position="478"/>
    </location>
</feature>
<dbReference type="STRING" id="1847728.BTM29_04800"/>
<keyword evidence="1" id="KW-0732">Signal</keyword>
<dbReference type="EMBL" id="CP019323">
    <property type="protein sequence ID" value="APX71915.1"/>
    <property type="molecule type" value="Genomic_DNA"/>
</dbReference>
<dbReference type="AlphaFoldDB" id="A0A1P8Q253"/>
<evidence type="ECO:0000313" key="3">
    <source>
        <dbReference type="Proteomes" id="UP000187499"/>
    </source>
</evidence>
<accession>A0A1P8Q253</accession>
<reference evidence="3" key="1">
    <citation type="submission" date="2016-12" db="EMBL/GenBank/DDBJ databases">
        <authorList>
            <person name="Jung M.Y."/>
            <person name="Lee S.H."/>
        </authorList>
    </citation>
    <scope>NUCLEOTIDE SEQUENCE [LARGE SCALE GENOMIC DNA]</scope>
    <source>
        <strain evidence="3">WiKim39</strain>
    </source>
</reference>
<name>A0A1P8Q253_9LACO</name>
<dbReference type="Proteomes" id="UP000187499">
    <property type="component" value="Chromosome"/>
</dbReference>
<dbReference type="RefSeq" id="WP_076614419.1">
    <property type="nucleotide sequence ID" value="NZ_CP019323.1"/>
</dbReference>
<gene>
    <name evidence="2" type="ORF">BTM29_04800</name>
</gene>
<evidence type="ECO:0000313" key="2">
    <source>
        <dbReference type="EMBL" id="APX71915.1"/>
    </source>
</evidence>
<sequence length="478" mass="50166">MKKSIKYAGIAAATLLTVAPVAAPVVSNVTSTTVQAADASYTTSDDAAAWLNQFSSKKLATGADVPTLSTDNYGTSLSAKPADITTAYTTLLSNNVTDSNTFAAATDSKVTSVQATADDTGKALSLSDAQSYLNNRQALTFKIAVSYKTDADTTATKDASIDVTFATTDVATVTSLAAAYTTPYTVDYGSSTYRAQLQNSTDLTLKDQSGDNLLADSANVTSYAMGGLSTTYAKAVAGTADYDETTFDTADTTYYQPITVTVAADSALATYAAGTTYNTKTTVNGAVLSNGSDTTVNNGIVKDSTITFIRAVKVGSEAAAGWTTTKTTGVVTTKSDSSYYTLKNNDNVTIKNRALGANTSWQTNAVRTNANGDKQYRVATGEWVDADDVTFDDGTSTTTPSEDGLFDIQKVSGKVSLIDDGHVFPLYKKDGSAIKSRMLARGEWAFINTAKDSEGNTYYRVATNEWLAAGEGVTVTVY</sequence>
<organism evidence="2 3">
    <name type="scientific">Companilactobacillus allii</name>
    <dbReference type="NCBI Taxonomy" id="1847728"/>
    <lineage>
        <taxon>Bacteria</taxon>
        <taxon>Bacillati</taxon>
        <taxon>Bacillota</taxon>
        <taxon>Bacilli</taxon>
        <taxon>Lactobacillales</taxon>
        <taxon>Lactobacillaceae</taxon>
        <taxon>Companilactobacillus</taxon>
    </lineage>
</organism>
<evidence type="ECO:0008006" key="4">
    <source>
        <dbReference type="Google" id="ProtNLM"/>
    </source>
</evidence>
<feature type="signal peptide" evidence="1">
    <location>
        <begin position="1"/>
        <end position="23"/>
    </location>
</feature>
<dbReference type="OrthoDB" id="2294419at2"/>
<proteinExistence type="predicted"/>